<dbReference type="AlphaFoldDB" id="A0A9X9X6C8"/>
<name>A0A9X9X6C8_9PROT</name>
<dbReference type="GO" id="GO:0017168">
    <property type="term" value="F:5-oxoprolinase (ATP-hydrolyzing) activity"/>
    <property type="evidence" value="ECO:0007669"/>
    <property type="project" value="TreeGrafter"/>
</dbReference>
<evidence type="ECO:0000259" key="2">
    <source>
        <dbReference type="Pfam" id="PF05378"/>
    </source>
</evidence>
<reference evidence="3" key="2">
    <citation type="journal article" date="2021" name="Syst. Appl. Microbiol.">
        <title>Roseomonas hellenica sp. nov., isolated from roots of wild-growing Alkanna tinctoria.</title>
        <authorList>
            <person name="Rat A."/>
            <person name="Naranjo H.D."/>
            <person name="Lebbe L."/>
            <person name="Cnockaert M."/>
            <person name="Krigas N."/>
            <person name="Grigoriadou K."/>
            <person name="Maloupa E."/>
            <person name="Willems A."/>
        </authorList>
    </citation>
    <scope>NUCLEOTIDE SEQUENCE</scope>
    <source>
        <strain evidence="3">LMG 31228</strain>
    </source>
</reference>
<dbReference type="PANTHER" id="PTHR11365:SF23">
    <property type="entry name" value="HYPOTHETICAL 5-OXOPROLINASE (EUROFUNG)-RELATED"/>
    <property type="match status" value="1"/>
</dbReference>
<proteinExistence type="predicted"/>
<accession>A0A9X9X6C8</accession>
<dbReference type="InterPro" id="IPR002821">
    <property type="entry name" value="Hydantoinase_A"/>
</dbReference>
<evidence type="ECO:0000313" key="3">
    <source>
        <dbReference type="EMBL" id="MBR0679264.1"/>
    </source>
</evidence>
<feature type="domain" description="Hydantoinase/oxoprolinase N-terminal" evidence="2">
    <location>
        <begin position="26"/>
        <end position="204"/>
    </location>
</feature>
<dbReference type="InterPro" id="IPR045079">
    <property type="entry name" value="Oxoprolinase-like"/>
</dbReference>
<reference evidence="3" key="1">
    <citation type="submission" date="2020-01" db="EMBL/GenBank/DDBJ databases">
        <authorList>
            <person name="Rat A."/>
        </authorList>
    </citation>
    <scope>NUCLEOTIDE SEQUENCE</scope>
    <source>
        <strain evidence="3">LMG 31228</strain>
    </source>
</reference>
<dbReference type="Pfam" id="PF05378">
    <property type="entry name" value="Hydant_A_N"/>
    <property type="match status" value="1"/>
</dbReference>
<dbReference type="InterPro" id="IPR043129">
    <property type="entry name" value="ATPase_NBD"/>
</dbReference>
<keyword evidence="4" id="KW-1185">Reference proteome</keyword>
<organism evidence="3 4">
    <name type="scientific">Neoroseomonas eburnea</name>
    <dbReference type="NCBI Taxonomy" id="1346889"/>
    <lineage>
        <taxon>Bacteria</taxon>
        <taxon>Pseudomonadati</taxon>
        <taxon>Pseudomonadota</taxon>
        <taxon>Alphaproteobacteria</taxon>
        <taxon>Acetobacterales</taxon>
        <taxon>Acetobacteraceae</taxon>
        <taxon>Neoroseomonas</taxon>
    </lineage>
</organism>
<sequence length="693" mass="70666">MPSRDLDPRSRDAEGVQREAPAPLIVAVDIGGTFTDVTLQDAVTGEAWTAKTPSTPRDPSEAFVTGVRLALDAAGRRAEETGRVLHGTTVATNLILEGRTAPTALLTTAGFRHVLEIGRADLPRRDNLWAWVKPRRPVPPSLVFEAGGRMAADGSELAPLDEAAVRAAARAAKLAGVAAIAVCFLHAFANPNHERRALAILAEEAPGLALTASVDVFPVVREYERSMATVLNAAVMPAVSTYIARLETRLEQAGIAAPLLLMKSNGGVAGAAAIRRAPAQTALSGPAAGVVGARAVAAAAGVGNLITVDIGGTSADICLIAKGEIGLTQTGRVGPWPLPLPMVDMVTIGAGGGSLARIGADGTLTVGPQSAGAEPGPACYGRGGTEATVTDAHMVLGHLPPSLLGGRMALDPAQAAAAVARVAEPLGLTLDAAARGILAIADNNMVGAIRVVSVERGHDPRDFTLVPFGGAGPLHGCALAELLGITRVLVPPAPGVLCAQGLLAADLKAEFTRSVAEPLEGADLARIEAAFAALESEAAAWFAQEQVAETDRRTRRVALMRYEEQGHELAIPWTAPGALGAAFAAAHRGLYGFDLPEVAVEIVTLRVEAAGSLPAPAPTPPHGGSAALAEVGRQRILLKDGAAEAPVLDRARLGPGAAFAGPAIVTQLDATTVVGAGWSASVHPSGALLLTRA</sequence>
<dbReference type="GO" id="GO:0005829">
    <property type="term" value="C:cytosol"/>
    <property type="evidence" value="ECO:0007669"/>
    <property type="project" value="TreeGrafter"/>
</dbReference>
<feature type="domain" description="Hydantoinase A/oxoprolinase" evidence="1">
    <location>
        <begin position="225"/>
        <end position="510"/>
    </location>
</feature>
<dbReference type="InterPro" id="IPR008040">
    <property type="entry name" value="Hydant_A_N"/>
</dbReference>
<evidence type="ECO:0000259" key="1">
    <source>
        <dbReference type="Pfam" id="PF01968"/>
    </source>
</evidence>
<dbReference type="EMBL" id="JAAEDL010000001">
    <property type="protein sequence ID" value="MBR0679264.1"/>
    <property type="molecule type" value="Genomic_DNA"/>
</dbReference>
<dbReference type="RefSeq" id="WP_211844604.1">
    <property type="nucleotide sequence ID" value="NZ_JAAEDL010000001.1"/>
</dbReference>
<dbReference type="GO" id="GO:0006749">
    <property type="term" value="P:glutathione metabolic process"/>
    <property type="evidence" value="ECO:0007669"/>
    <property type="project" value="TreeGrafter"/>
</dbReference>
<protein>
    <submittedName>
        <fullName evidence="3">Hydantoinase/oxoprolinase family protein</fullName>
    </submittedName>
</protein>
<dbReference type="Pfam" id="PF01968">
    <property type="entry name" value="Hydantoinase_A"/>
    <property type="match status" value="1"/>
</dbReference>
<dbReference type="SUPFAM" id="SSF53067">
    <property type="entry name" value="Actin-like ATPase domain"/>
    <property type="match status" value="1"/>
</dbReference>
<dbReference type="PANTHER" id="PTHR11365">
    <property type="entry name" value="5-OXOPROLINASE RELATED"/>
    <property type="match status" value="1"/>
</dbReference>
<comment type="caution">
    <text evidence="3">The sequence shown here is derived from an EMBL/GenBank/DDBJ whole genome shotgun (WGS) entry which is preliminary data.</text>
</comment>
<evidence type="ECO:0000313" key="4">
    <source>
        <dbReference type="Proteomes" id="UP001138709"/>
    </source>
</evidence>
<gene>
    <name evidence="3" type="ORF">GXW74_02100</name>
</gene>
<dbReference type="Proteomes" id="UP001138709">
    <property type="component" value="Unassembled WGS sequence"/>
</dbReference>